<reference evidence="2 3" key="1">
    <citation type="submission" date="2019-11" db="EMBL/GenBank/DDBJ databases">
        <title>Novel species isolated from a subtropical stream in China.</title>
        <authorList>
            <person name="Lu H."/>
        </authorList>
    </citation>
    <scope>NUCLEOTIDE SEQUENCE [LARGE SCALE GENOMIC DNA]</scope>
    <source>
        <strain evidence="2 3">FT92W</strain>
    </source>
</reference>
<keyword evidence="1" id="KW-0732">Signal</keyword>
<proteinExistence type="predicted"/>
<organism evidence="2 3">
    <name type="scientific">Pseudoduganella rivuli</name>
    <dbReference type="NCBI Taxonomy" id="2666085"/>
    <lineage>
        <taxon>Bacteria</taxon>
        <taxon>Pseudomonadati</taxon>
        <taxon>Pseudomonadota</taxon>
        <taxon>Betaproteobacteria</taxon>
        <taxon>Burkholderiales</taxon>
        <taxon>Oxalobacteraceae</taxon>
        <taxon>Telluria group</taxon>
        <taxon>Pseudoduganella</taxon>
    </lineage>
</organism>
<feature type="chain" id="PRO_5031228714" evidence="1">
    <location>
        <begin position="23"/>
        <end position="179"/>
    </location>
</feature>
<evidence type="ECO:0000313" key="3">
    <source>
        <dbReference type="Proteomes" id="UP000446768"/>
    </source>
</evidence>
<dbReference type="RefSeq" id="WP_154371506.1">
    <property type="nucleotide sequence ID" value="NZ_WKJJ01000002.1"/>
</dbReference>
<protein>
    <submittedName>
        <fullName evidence="2">Uncharacterized protein</fullName>
    </submittedName>
</protein>
<dbReference type="Proteomes" id="UP000446768">
    <property type="component" value="Unassembled WGS sequence"/>
</dbReference>
<feature type="signal peptide" evidence="1">
    <location>
        <begin position="1"/>
        <end position="22"/>
    </location>
</feature>
<keyword evidence="3" id="KW-1185">Reference proteome</keyword>
<evidence type="ECO:0000313" key="2">
    <source>
        <dbReference type="EMBL" id="MRV71053.1"/>
    </source>
</evidence>
<name>A0A7X2IJW3_9BURK</name>
<dbReference type="EMBL" id="WKJJ01000002">
    <property type="protein sequence ID" value="MRV71053.1"/>
    <property type="molecule type" value="Genomic_DNA"/>
</dbReference>
<dbReference type="AlphaFoldDB" id="A0A7X2IJW3"/>
<comment type="caution">
    <text evidence="2">The sequence shown here is derived from an EMBL/GenBank/DDBJ whole genome shotgun (WGS) entry which is preliminary data.</text>
</comment>
<sequence>MKPLRRTVLAAAFLPFADSVFALPAQPAALHPTNCVQLFGKFLQNRGLRMPRITPRQMMDAVLEFYRTVPTVGLDQGPQADMLLYQWGVFNWGKGENFEFDLTRQFIEPNTSSDHGMSQLQFTANFAPTSALRGIKVSNRWCESKSDVQKFASFIQASEAFKALKDITPVSMNLEWIEF</sequence>
<accession>A0A7X2IJW3</accession>
<gene>
    <name evidence="2" type="ORF">GJ700_04885</name>
</gene>
<evidence type="ECO:0000256" key="1">
    <source>
        <dbReference type="SAM" id="SignalP"/>
    </source>
</evidence>